<sequence>MRIQKIGIVGSGNIGGNLGVLLAKAGYEVFFSSRHPENLQGLVEAAGPTARAGKVDEAIAFGDVVILSVPLKAYRELDDETRQALKGKIVIDTSNPYPERDGVMAVEARQDPGGMGSVVARLLPGARIVRAFNSVYFEDLKKTVNKNGEKIGIPIASDDQEGLDAAVELAQKAGLEPVIIGGLRSSKLFDVGTSVYATSASAREIKQKLRIE</sequence>
<gene>
    <name evidence="3" type="ORF">GPEL0_01f0385</name>
</gene>
<accession>A0ABQ0MEI3</accession>
<dbReference type="InterPro" id="IPR051267">
    <property type="entry name" value="STEAP_metalloreductase"/>
</dbReference>
<dbReference type="SUPFAM" id="SSF51735">
    <property type="entry name" value="NAD(P)-binding Rossmann-fold domains"/>
    <property type="match status" value="1"/>
</dbReference>
<keyword evidence="1" id="KW-0560">Oxidoreductase</keyword>
<evidence type="ECO:0000313" key="3">
    <source>
        <dbReference type="EMBL" id="GAW65477.1"/>
    </source>
</evidence>
<dbReference type="PANTHER" id="PTHR14239">
    <property type="entry name" value="DUDULIN-RELATED"/>
    <property type="match status" value="1"/>
</dbReference>
<keyword evidence="4" id="KW-1185">Reference proteome</keyword>
<proteinExistence type="predicted"/>
<feature type="domain" description="Pyrroline-5-carboxylate reductase catalytic N-terminal" evidence="2">
    <location>
        <begin position="5"/>
        <end position="96"/>
    </location>
</feature>
<dbReference type="InterPro" id="IPR028939">
    <property type="entry name" value="P5C_Rdtase_cat_N"/>
</dbReference>
<dbReference type="Pfam" id="PF03807">
    <property type="entry name" value="F420_oxidored"/>
    <property type="match status" value="1"/>
</dbReference>
<protein>
    <submittedName>
        <fullName evidence="3">NADP oxidoreductase</fullName>
    </submittedName>
</protein>
<name>A0ABQ0MEI3_9BACT</name>
<dbReference type="InterPro" id="IPR036291">
    <property type="entry name" value="NAD(P)-bd_dom_sf"/>
</dbReference>
<organism evidence="3 4">
    <name type="scientific">Geoanaerobacter pelophilus</name>
    <dbReference type="NCBI Taxonomy" id="60036"/>
    <lineage>
        <taxon>Bacteria</taxon>
        <taxon>Pseudomonadati</taxon>
        <taxon>Thermodesulfobacteriota</taxon>
        <taxon>Desulfuromonadia</taxon>
        <taxon>Geobacterales</taxon>
        <taxon>Geobacteraceae</taxon>
        <taxon>Geoanaerobacter</taxon>
    </lineage>
</organism>
<evidence type="ECO:0000256" key="1">
    <source>
        <dbReference type="ARBA" id="ARBA00023002"/>
    </source>
</evidence>
<evidence type="ECO:0000259" key="2">
    <source>
        <dbReference type="Pfam" id="PF03807"/>
    </source>
</evidence>
<comment type="caution">
    <text evidence="3">The sequence shown here is derived from an EMBL/GenBank/DDBJ whole genome shotgun (WGS) entry which is preliminary data.</text>
</comment>
<dbReference type="EMBL" id="BDQG01000001">
    <property type="protein sequence ID" value="GAW65477.1"/>
    <property type="molecule type" value="Genomic_DNA"/>
</dbReference>
<dbReference type="Gene3D" id="3.40.50.720">
    <property type="entry name" value="NAD(P)-binding Rossmann-like Domain"/>
    <property type="match status" value="1"/>
</dbReference>
<reference evidence="4" key="1">
    <citation type="submission" date="2017-05" db="EMBL/GenBank/DDBJ databases">
        <title>Draft genome sequence of Geobacter pelophilus, a iron(III)-reducing bacteria.</title>
        <authorList>
            <person name="Aoyagi T."/>
            <person name="Koike H."/>
            <person name="Morita T."/>
            <person name="Sato Y."/>
            <person name="Habe H."/>
            <person name="Hori T."/>
        </authorList>
    </citation>
    <scope>NUCLEOTIDE SEQUENCE [LARGE SCALE GENOMIC DNA]</scope>
    <source>
        <strain evidence="4">Drf2</strain>
    </source>
</reference>
<evidence type="ECO:0000313" key="4">
    <source>
        <dbReference type="Proteomes" id="UP000194153"/>
    </source>
</evidence>
<dbReference type="Proteomes" id="UP000194153">
    <property type="component" value="Unassembled WGS sequence"/>
</dbReference>
<dbReference type="RefSeq" id="WP_085811919.1">
    <property type="nucleotide sequence ID" value="NZ_BDQG01000001.1"/>
</dbReference>